<protein>
    <recommendedName>
        <fullName evidence="8">AWS domain-containing protein</fullName>
    </recommendedName>
</protein>
<evidence type="ECO:0000256" key="6">
    <source>
        <dbReference type="ARBA" id="ARBA00022691"/>
    </source>
</evidence>
<dbReference type="PANTHER" id="PTHR22884">
    <property type="entry name" value="SET DOMAIN PROTEINS"/>
    <property type="match status" value="1"/>
</dbReference>
<evidence type="ECO:0000256" key="7">
    <source>
        <dbReference type="ARBA" id="ARBA00023242"/>
    </source>
</evidence>
<name>A0AAD5R533_PARTN</name>
<comment type="subcellular location">
    <subcellularLocation>
        <location evidence="2">Chromosome</location>
    </subcellularLocation>
    <subcellularLocation>
        <location evidence="1">Nucleus</location>
    </subcellularLocation>
</comment>
<dbReference type="InterPro" id="IPR046341">
    <property type="entry name" value="SET_dom_sf"/>
</dbReference>
<evidence type="ECO:0000256" key="4">
    <source>
        <dbReference type="ARBA" id="ARBA00022603"/>
    </source>
</evidence>
<keyword evidence="6" id="KW-0949">S-adenosyl-L-methionine</keyword>
<dbReference type="GO" id="GO:0032259">
    <property type="term" value="P:methylation"/>
    <property type="evidence" value="ECO:0007669"/>
    <property type="project" value="UniProtKB-KW"/>
</dbReference>
<gene>
    <name evidence="9" type="ORF">KIN20_031106</name>
</gene>
<dbReference type="PROSITE" id="PS51215">
    <property type="entry name" value="AWS"/>
    <property type="match status" value="1"/>
</dbReference>
<dbReference type="InterPro" id="IPR006560">
    <property type="entry name" value="AWS_dom"/>
</dbReference>
<dbReference type="GO" id="GO:0005634">
    <property type="term" value="C:nucleus"/>
    <property type="evidence" value="ECO:0007669"/>
    <property type="project" value="UniProtKB-SubCell"/>
</dbReference>
<dbReference type="Proteomes" id="UP001196413">
    <property type="component" value="Unassembled WGS sequence"/>
</dbReference>
<keyword evidence="5" id="KW-0808">Transferase</keyword>
<evidence type="ECO:0000313" key="10">
    <source>
        <dbReference type="Proteomes" id="UP001196413"/>
    </source>
</evidence>
<feature type="domain" description="AWS" evidence="8">
    <location>
        <begin position="138"/>
        <end position="188"/>
    </location>
</feature>
<proteinExistence type="predicted"/>
<dbReference type="InterPro" id="IPR001214">
    <property type="entry name" value="SET_dom"/>
</dbReference>
<dbReference type="Pfam" id="PF00856">
    <property type="entry name" value="SET"/>
    <property type="match status" value="1"/>
</dbReference>
<dbReference type="EMBL" id="JAHQIW010006623">
    <property type="protein sequence ID" value="KAJ1369617.1"/>
    <property type="molecule type" value="Genomic_DNA"/>
</dbReference>
<dbReference type="Gene3D" id="2.170.270.10">
    <property type="entry name" value="SET domain"/>
    <property type="match status" value="1"/>
</dbReference>
<evidence type="ECO:0000256" key="1">
    <source>
        <dbReference type="ARBA" id="ARBA00004123"/>
    </source>
</evidence>
<dbReference type="SUPFAM" id="SSF82199">
    <property type="entry name" value="SET domain"/>
    <property type="match status" value="1"/>
</dbReference>
<comment type="caution">
    <text evidence="9">The sequence shown here is derived from an EMBL/GenBank/DDBJ whole genome shotgun (WGS) entry which is preliminary data.</text>
</comment>
<keyword evidence="3" id="KW-0158">Chromosome</keyword>
<evidence type="ECO:0000256" key="3">
    <source>
        <dbReference type="ARBA" id="ARBA00022454"/>
    </source>
</evidence>
<accession>A0AAD5R533</accession>
<dbReference type="GO" id="GO:0005694">
    <property type="term" value="C:chromosome"/>
    <property type="evidence" value="ECO:0007669"/>
    <property type="project" value="UniProtKB-SubCell"/>
</dbReference>
<dbReference type="GO" id="GO:0042054">
    <property type="term" value="F:histone methyltransferase activity"/>
    <property type="evidence" value="ECO:0007669"/>
    <property type="project" value="InterPro"/>
</dbReference>
<reference evidence="9" key="1">
    <citation type="submission" date="2021-06" db="EMBL/GenBank/DDBJ databases">
        <title>Parelaphostrongylus tenuis whole genome reference sequence.</title>
        <authorList>
            <person name="Garwood T.J."/>
            <person name="Larsen P.A."/>
            <person name="Fountain-Jones N.M."/>
            <person name="Garbe J.R."/>
            <person name="Macchietto M.G."/>
            <person name="Kania S.A."/>
            <person name="Gerhold R.W."/>
            <person name="Richards J.E."/>
            <person name="Wolf T.M."/>
        </authorList>
    </citation>
    <scope>NUCLEOTIDE SEQUENCE</scope>
    <source>
        <strain evidence="9">MNPRO001-30</strain>
        <tissue evidence="9">Meninges</tissue>
    </source>
</reference>
<sequence length="298" mass="33744">MLTAALSELMSYYCPFLDTRFYPAVVTKLEDYPKHCMKMDKYGKYFNQAGYVPVKWAGCDNLFQMLPARCVVPMFPGLYELMGKRLEEIPYRRAWEEMERDLAVLKPSINYKPEKYRKIKTSVYHPSCPRPRLDGCEESDCMCDCPATDNDRCGPNSRCTNRAIQQECPEACEAIGGGCNNRGVSRREVNRAVEIREAPGKGMGAFAIQDIPKGSFIAEYAGELISIKEMNKRIAEITAHRNDEEKHYMMALDGERIIDCKEKGNEGSTTSVSLSTPSKMFLLTISRLMSPSKGKTNE</sequence>
<evidence type="ECO:0000256" key="2">
    <source>
        <dbReference type="ARBA" id="ARBA00004286"/>
    </source>
</evidence>
<dbReference type="InterPro" id="IPR050777">
    <property type="entry name" value="SET2_Histone-Lys_MeTrsfase"/>
</dbReference>
<keyword evidence="7" id="KW-0539">Nucleus</keyword>
<dbReference type="AlphaFoldDB" id="A0AAD5R533"/>
<evidence type="ECO:0000259" key="8">
    <source>
        <dbReference type="PROSITE" id="PS51215"/>
    </source>
</evidence>
<keyword evidence="10" id="KW-1185">Reference proteome</keyword>
<evidence type="ECO:0000313" key="9">
    <source>
        <dbReference type="EMBL" id="KAJ1369617.1"/>
    </source>
</evidence>
<organism evidence="9 10">
    <name type="scientific">Parelaphostrongylus tenuis</name>
    <name type="common">Meningeal worm</name>
    <dbReference type="NCBI Taxonomy" id="148309"/>
    <lineage>
        <taxon>Eukaryota</taxon>
        <taxon>Metazoa</taxon>
        <taxon>Ecdysozoa</taxon>
        <taxon>Nematoda</taxon>
        <taxon>Chromadorea</taxon>
        <taxon>Rhabditida</taxon>
        <taxon>Rhabditina</taxon>
        <taxon>Rhabditomorpha</taxon>
        <taxon>Strongyloidea</taxon>
        <taxon>Metastrongylidae</taxon>
        <taxon>Parelaphostrongylus</taxon>
    </lineage>
</organism>
<evidence type="ECO:0000256" key="5">
    <source>
        <dbReference type="ARBA" id="ARBA00022679"/>
    </source>
</evidence>
<keyword evidence="4" id="KW-0489">Methyltransferase</keyword>